<keyword evidence="6" id="KW-1185">Reference proteome</keyword>
<dbReference type="STRING" id="1423783.FC50_GL002116"/>
<dbReference type="EMBL" id="AZFJ01000061">
    <property type="protein sequence ID" value="KRL84505.1"/>
    <property type="molecule type" value="Genomic_DNA"/>
</dbReference>
<feature type="domain" description="Beta-ketoacyl-[acyl-carrier-protein] synthase III C-terminal" evidence="3">
    <location>
        <begin position="233"/>
        <end position="322"/>
    </location>
</feature>
<dbReference type="GO" id="GO:0004315">
    <property type="term" value="F:3-oxoacyl-[acyl-carrier-protein] synthase activity"/>
    <property type="evidence" value="ECO:0007669"/>
    <property type="project" value="InterPro"/>
</dbReference>
<dbReference type="CDD" id="cd00830">
    <property type="entry name" value="KAS_III"/>
    <property type="match status" value="1"/>
</dbReference>
<evidence type="ECO:0000313" key="6">
    <source>
        <dbReference type="Proteomes" id="UP000051922"/>
    </source>
</evidence>
<evidence type="ECO:0000259" key="4">
    <source>
        <dbReference type="Pfam" id="PF08545"/>
    </source>
</evidence>
<dbReference type="InterPro" id="IPR016039">
    <property type="entry name" value="Thiolase-like"/>
</dbReference>
<dbReference type="PATRIC" id="fig|1423783.4.peg.2170"/>
<evidence type="ECO:0000256" key="1">
    <source>
        <dbReference type="ARBA" id="ARBA00022679"/>
    </source>
</evidence>
<evidence type="ECO:0000259" key="3">
    <source>
        <dbReference type="Pfam" id="PF08541"/>
    </source>
</evidence>
<dbReference type="Pfam" id="PF08545">
    <property type="entry name" value="ACP_syn_III"/>
    <property type="match status" value="1"/>
</dbReference>
<dbReference type="OrthoDB" id="9815506at2"/>
<organism evidence="5 6">
    <name type="scientific">Lacticaseibacillus pantheris DSM 15945 = JCM 12539 = NBRC 106106</name>
    <dbReference type="NCBI Taxonomy" id="1423783"/>
    <lineage>
        <taxon>Bacteria</taxon>
        <taxon>Bacillati</taxon>
        <taxon>Bacillota</taxon>
        <taxon>Bacilli</taxon>
        <taxon>Lactobacillales</taxon>
        <taxon>Lactobacillaceae</taxon>
        <taxon>Lacticaseibacillus</taxon>
    </lineage>
</organism>
<name>A0A0R1TT86_9LACO</name>
<dbReference type="SUPFAM" id="SSF53901">
    <property type="entry name" value="Thiolase-like"/>
    <property type="match status" value="1"/>
</dbReference>
<dbReference type="Gene3D" id="3.40.47.10">
    <property type="match status" value="1"/>
</dbReference>
<keyword evidence="1" id="KW-0808">Transferase</keyword>
<comment type="caution">
    <text evidence="5">The sequence shown here is derived from an EMBL/GenBank/DDBJ whole genome shotgun (WGS) entry which is preliminary data.</text>
</comment>
<proteinExistence type="predicted"/>
<dbReference type="RefSeq" id="WP_056957144.1">
    <property type="nucleotide sequence ID" value="NZ_AZFJ01000061.1"/>
</dbReference>
<dbReference type="Pfam" id="PF08541">
    <property type="entry name" value="ACP_syn_III_C"/>
    <property type="match status" value="1"/>
</dbReference>
<dbReference type="NCBIfam" id="NF006829">
    <property type="entry name" value="PRK09352.1"/>
    <property type="match status" value="1"/>
</dbReference>
<evidence type="ECO:0000313" key="5">
    <source>
        <dbReference type="EMBL" id="KRL84505.1"/>
    </source>
</evidence>
<accession>A0A0R1TT86</accession>
<dbReference type="GO" id="GO:0006633">
    <property type="term" value="P:fatty acid biosynthetic process"/>
    <property type="evidence" value="ECO:0007669"/>
    <property type="project" value="InterPro"/>
</dbReference>
<dbReference type="InterPro" id="IPR013747">
    <property type="entry name" value="ACP_syn_III_C"/>
</dbReference>
<gene>
    <name evidence="5" type="ORF">FC50_GL002116</name>
</gene>
<dbReference type="PANTHER" id="PTHR34069:SF2">
    <property type="entry name" value="BETA-KETOACYL-[ACYL-CARRIER-PROTEIN] SYNTHASE III"/>
    <property type="match status" value="1"/>
</dbReference>
<feature type="domain" description="Beta-ketoacyl-[acyl-carrier-protein] synthase III N-terminal" evidence="4">
    <location>
        <begin position="105"/>
        <end position="178"/>
    </location>
</feature>
<dbReference type="InterPro" id="IPR013751">
    <property type="entry name" value="ACP_syn_III_N"/>
</dbReference>
<reference evidence="5 6" key="1">
    <citation type="journal article" date="2015" name="Genome Announc.">
        <title>Expanding the biotechnology potential of lactobacilli through comparative genomics of 213 strains and associated genera.</title>
        <authorList>
            <person name="Sun Z."/>
            <person name="Harris H.M."/>
            <person name="McCann A."/>
            <person name="Guo C."/>
            <person name="Argimon S."/>
            <person name="Zhang W."/>
            <person name="Yang X."/>
            <person name="Jeffery I.B."/>
            <person name="Cooney J.C."/>
            <person name="Kagawa T.F."/>
            <person name="Liu W."/>
            <person name="Song Y."/>
            <person name="Salvetti E."/>
            <person name="Wrobel A."/>
            <person name="Rasinkangas P."/>
            <person name="Parkhill J."/>
            <person name="Rea M.C."/>
            <person name="O'Sullivan O."/>
            <person name="Ritari J."/>
            <person name="Douillard F.P."/>
            <person name="Paul Ross R."/>
            <person name="Yang R."/>
            <person name="Briner A.E."/>
            <person name="Felis G.E."/>
            <person name="de Vos W.M."/>
            <person name="Barrangou R."/>
            <person name="Klaenhammer T.R."/>
            <person name="Caufield P.W."/>
            <person name="Cui Y."/>
            <person name="Zhang H."/>
            <person name="O'Toole P.W."/>
        </authorList>
    </citation>
    <scope>NUCLEOTIDE SEQUENCE [LARGE SCALE GENOMIC DNA]</scope>
    <source>
        <strain evidence="5 6">DSM 15945</strain>
    </source>
</reference>
<protein>
    <submittedName>
        <fullName evidence="5">3-oxoacyl-ACP synthase</fullName>
    </submittedName>
</protein>
<dbReference type="AlphaFoldDB" id="A0A0R1TT86"/>
<keyword evidence="2" id="KW-0012">Acyltransferase</keyword>
<sequence>MGFAIIGSALATPDQVVTNDDLTQFMTTSDEWIRQRTGIERRHVVQTETTESLATDVAHQLLRKSGITADELDLILVATMSPTYTMPSVAATVAGAIGAHNVMSLDIGSACTGFVAALSAARGLATVRNDRYVMVIGAEVLSKILDWHDRSTAILFGDGAGGVLLDMQSAHGAYLGERFITQGQDGQKLTAGLTGNHSPFAVPIDGDPYFRMDGHAVYNFVVKTAPDLITALLAQTHTDITDVDVVVFHQANQRMVEQLANKVGLTAAQYPFNMDEYGNTAGASEPILFAELVASGRIRPGDKVLFCAFGGGLTAGAALIEY</sequence>
<evidence type="ECO:0000256" key="2">
    <source>
        <dbReference type="ARBA" id="ARBA00023315"/>
    </source>
</evidence>
<dbReference type="Proteomes" id="UP000051922">
    <property type="component" value="Unassembled WGS sequence"/>
</dbReference>
<dbReference type="PANTHER" id="PTHR34069">
    <property type="entry name" value="3-OXOACYL-[ACYL-CARRIER-PROTEIN] SYNTHASE 3"/>
    <property type="match status" value="1"/>
</dbReference>
<dbReference type="GO" id="GO:0044550">
    <property type="term" value="P:secondary metabolite biosynthetic process"/>
    <property type="evidence" value="ECO:0007669"/>
    <property type="project" value="TreeGrafter"/>
</dbReference>